<dbReference type="Gene3D" id="3.60.10.10">
    <property type="entry name" value="Endonuclease/exonuclease/phosphatase"/>
    <property type="match status" value="1"/>
</dbReference>
<keyword evidence="3" id="KW-0378">Hydrolase</keyword>
<evidence type="ECO:0000313" key="5">
    <source>
        <dbReference type="EMBL" id="CAG8528962.1"/>
    </source>
</evidence>
<dbReference type="PANTHER" id="PTHR16320">
    <property type="entry name" value="SPHINGOMYELINASE FAMILY MEMBER"/>
    <property type="match status" value="1"/>
</dbReference>
<proteinExistence type="inferred from homology"/>
<evidence type="ECO:0000256" key="3">
    <source>
        <dbReference type="ARBA" id="ARBA00022801"/>
    </source>
</evidence>
<dbReference type="InterPro" id="IPR038772">
    <property type="entry name" value="Sph/SMPD2-like"/>
</dbReference>
<comment type="similarity">
    <text evidence="1">Belongs to the neutral sphingomyelinase family.</text>
</comment>
<gene>
    <name evidence="5" type="ORF">ALEPTO_LOCUS4843</name>
</gene>
<dbReference type="InterPro" id="IPR036691">
    <property type="entry name" value="Endo/exonu/phosph_ase_sf"/>
</dbReference>
<dbReference type="Pfam" id="PF03372">
    <property type="entry name" value="Exo_endo_phos"/>
    <property type="match status" value="1"/>
</dbReference>
<organism evidence="5 6">
    <name type="scientific">Ambispora leptoticha</name>
    <dbReference type="NCBI Taxonomy" id="144679"/>
    <lineage>
        <taxon>Eukaryota</taxon>
        <taxon>Fungi</taxon>
        <taxon>Fungi incertae sedis</taxon>
        <taxon>Mucoromycota</taxon>
        <taxon>Glomeromycotina</taxon>
        <taxon>Glomeromycetes</taxon>
        <taxon>Archaeosporales</taxon>
        <taxon>Ambisporaceae</taxon>
        <taxon>Ambispora</taxon>
    </lineage>
</organism>
<dbReference type="CDD" id="cd09078">
    <property type="entry name" value="nSMase"/>
    <property type="match status" value="1"/>
</dbReference>
<dbReference type="GO" id="GO:0005576">
    <property type="term" value="C:extracellular region"/>
    <property type="evidence" value="ECO:0007669"/>
    <property type="project" value="InterPro"/>
</dbReference>
<dbReference type="InterPro" id="IPR005135">
    <property type="entry name" value="Endo/exonuclease/phosphatase"/>
</dbReference>
<dbReference type="GO" id="GO:0005737">
    <property type="term" value="C:cytoplasm"/>
    <property type="evidence" value="ECO:0007669"/>
    <property type="project" value="TreeGrafter"/>
</dbReference>
<name>A0A9N9FF84_9GLOM</name>
<comment type="caution">
    <text evidence="5">The sequence shown here is derived from an EMBL/GenBank/DDBJ whole genome shotgun (WGS) entry which is preliminary data.</text>
</comment>
<evidence type="ECO:0000313" key="6">
    <source>
        <dbReference type="Proteomes" id="UP000789508"/>
    </source>
</evidence>
<evidence type="ECO:0000259" key="4">
    <source>
        <dbReference type="Pfam" id="PF03372"/>
    </source>
</evidence>
<dbReference type="OrthoDB" id="40902at2759"/>
<dbReference type="EMBL" id="CAJVPS010001199">
    <property type="protein sequence ID" value="CAG8528962.1"/>
    <property type="molecule type" value="Genomic_DNA"/>
</dbReference>
<dbReference type="SUPFAM" id="SSF56219">
    <property type="entry name" value="DNase I-like"/>
    <property type="match status" value="1"/>
</dbReference>
<dbReference type="GO" id="GO:0004767">
    <property type="term" value="F:sphingomyelin phosphodiesterase activity"/>
    <property type="evidence" value="ECO:0007669"/>
    <property type="project" value="UniProtKB-EC"/>
</dbReference>
<feature type="domain" description="Endonuclease/exonuclease/phosphatase" evidence="4">
    <location>
        <begin position="46"/>
        <end position="209"/>
    </location>
</feature>
<accession>A0A9N9FF84</accession>
<protein>
    <recommendedName>
        <fullName evidence="2">sphingomyelin phosphodiesterase</fullName>
        <ecNumber evidence="2">3.1.4.12</ecNumber>
    </recommendedName>
</protein>
<dbReference type="EC" id="3.1.4.12" evidence="2"/>
<reference evidence="5" key="1">
    <citation type="submission" date="2021-06" db="EMBL/GenBank/DDBJ databases">
        <authorList>
            <person name="Kallberg Y."/>
            <person name="Tangrot J."/>
            <person name="Rosling A."/>
        </authorList>
    </citation>
    <scope>NUCLEOTIDE SEQUENCE</scope>
    <source>
        <strain evidence="5">FL130A</strain>
    </source>
</reference>
<dbReference type="AlphaFoldDB" id="A0A9N9FF84"/>
<sequence length="366" mass="41622">MESVEETSATPIISNSGKNSNVRILTFNFFMRPPLVRNNASDYKEARLEYFIQKILPNYDIICLQEMFHFGSSRRNRLLEAAFKIGFKFSWASPVKSILSGSIDGGLVLLSKFPLHEREVTVYPIGCYSDRFSDKGALYAKIAITKNDCVHLFTTHTQASYSSAPPPNEQSVVIRHQQLAHLRKFIDKCLDAASRKPEELVLLVGDLNVNGRPQLDPLNPAIIQEDSAEYKCMIRILRGEGIEANLANPTLVDLEELRFVAPTVINIRDIVQERYGQHPVTFGDVYVDYKGYTYPRETVLTSSSDWKTTASLDYVLIIDEKNDEFTLHKRNVEVEVQKTKVEEFFVEKSSNHPFTQLSGRSFIITV</sequence>
<evidence type="ECO:0000256" key="2">
    <source>
        <dbReference type="ARBA" id="ARBA00012369"/>
    </source>
</evidence>
<evidence type="ECO:0000256" key="1">
    <source>
        <dbReference type="ARBA" id="ARBA00006335"/>
    </source>
</evidence>
<keyword evidence="6" id="KW-1185">Reference proteome</keyword>
<dbReference type="InterPro" id="IPR017766">
    <property type="entry name" value="Sphingomyelinase/PLipase_C"/>
</dbReference>
<dbReference type="Proteomes" id="UP000789508">
    <property type="component" value="Unassembled WGS sequence"/>
</dbReference>
<dbReference type="PANTHER" id="PTHR16320:SF1">
    <property type="entry name" value="SPHINGOMYELINASE DDB_G0288017"/>
    <property type="match status" value="1"/>
</dbReference>